<dbReference type="GO" id="GO:0015221">
    <property type="term" value="F:lipopolysaccharide transmembrane transporter activity"/>
    <property type="evidence" value="ECO:0007669"/>
    <property type="project" value="InterPro"/>
</dbReference>
<name>A0A1T5D3E6_9FLAO</name>
<dbReference type="NCBIfam" id="TIGR04409">
    <property type="entry name" value="LptC_YrbK"/>
    <property type="match status" value="1"/>
</dbReference>
<reference evidence="1 2" key="1">
    <citation type="submission" date="2017-02" db="EMBL/GenBank/DDBJ databases">
        <authorList>
            <person name="Peterson S.W."/>
        </authorList>
    </citation>
    <scope>NUCLEOTIDE SEQUENCE [LARGE SCALE GENOMIC DNA]</scope>
    <source>
        <strain evidence="1 2">DSM 22323</strain>
    </source>
</reference>
<dbReference type="EMBL" id="FUYZ01000001">
    <property type="protein sequence ID" value="SKB66020.1"/>
    <property type="molecule type" value="Genomic_DNA"/>
</dbReference>
<dbReference type="Pfam" id="PF06835">
    <property type="entry name" value="LptC"/>
    <property type="match status" value="1"/>
</dbReference>
<accession>A0A1T5D3E6</accession>
<proteinExistence type="predicted"/>
<evidence type="ECO:0000313" key="2">
    <source>
        <dbReference type="Proteomes" id="UP000191112"/>
    </source>
</evidence>
<dbReference type="InterPro" id="IPR010664">
    <property type="entry name" value="LipoPS_assembly_LptC-rel"/>
</dbReference>
<dbReference type="Proteomes" id="UP000191112">
    <property type="component" value="Unassembled WGS sequence"/>
</dbReference>
<dbReference type="STRING" id="619805.SAMN05660477_00553"/>
<dbReference type="OrthoDB" id="9812080at2"/>
<protein>
    <submittedName>
        <fullName evidence="1">LPS export ABC transporter protein LptC</fullName>
    </submittedName>
</protein>
<dbReference type="RefSeq" id="WP_079665818.1">
    <property type="nucleotide sequence ID" value="NZ_FUYZ01000001.1"/>
</dbReference>
<evidence type="ECO:0000313" key="1">
    <source>
        <dbReference type="EMBL" id="SKB66020.1"/>
    </source>
</evidence>
<organism evidence="1 2">
    <name type="scientific">Soonwooa buanensis</name>
    <dbReference type="NCBI Taxonomy" id="619805"/>
    <lineage>
        <taxon>Bacteria</taxon>
        <taxon>Pseudomonadati</taxon>
        <taxon>Bacteroidota</taxon>
        <taxon>Flavobacteriia</taxon>
        <taxon>Flavobacteriales</taxon>
        <taxon>Weeksellaceae</taxon>
        <taxon>Chryseobacterium group</taxon>
        <taxon>Soonwooa</taxon>
    </lineage>
</organism>
<dbReference type="InterPro" id="IPR026265">
    <property type="entry name" value="LptC"/>
</dbReference>
<dbReference type="AlphaFoldDB" id="A0A1T5D3E6"/>
<sequence>MIFKISNISNHTALRNKILLSFLMLFVLHSCDEDITKRDRKKNTNFASQVIHNAKIIQRDSGKVKVRFDAPLLEKYELIDSPYVEAKKGIYLEYFDKKNPKVPGKIWAKYAKYDEKKDFYFAKGRVKIVTNEGRTFVTESINWDKKNRKMYTKDTVFVSDQDGNILVGANGMVAKDDFTEYTFYNNSGQFNTKGLPKTGL</sequence>
<dbReference type="GO" id="GO:0005886">
    <property type="term" value="C:plasma membrane"/>
    <property type="evidence" value="ECO:0007669"/>
    <property type="project" value="InterPro"/>
</dbReference>
<keyword evidence="2" id="KW-1185">Reference proteome</keyword>
<gene>
    <name evidence="1" type="ORF">SAMN05660477_00553</name>
</gene>